<gene>
    <name evidence="1" type="ORF">E5983_04760</name>
</gene>
<accession>A0A7X3G8F3</accession>
<evidence type="ECO:0000313" key="2">
    <source>
        <dbReference type="Proteomes" id="UP000461595"/>
    </source>
</evidence>
<dbReference type="AlphaFoldDB" id="A0A7X3G8F3"/>
<reference evidence="1 2" key="1">
    <citation type="submission" date="2019-12" db="EMBL/GenBank/DDBJ databases">
        <title>Microbes associate with the intestines of laboratory mice.</title>
        <authorList>
            <person name="Navarre W."/>
            <person name="Wong E."/>
        </authorList>
    </citation>
    <scope>NUCLEOTIDE SEQUENCE [LARGE SCALE GENOMIC DNA]</scope>
    <source>
        <strain evidence="1 2">NM51_B2-22</strain>
    </source>
</reference>
<comment type="caution">
    <text evidence="1">The sequence shown here is derived from an EMBL/GenBank/DDBJ whole genome shotgun (WGS) entry which is preliminary data.</text>
</comment>
<name>A0A7X3G8F3_9STRE</name>
<protein>
    <submittedName>
        <fullName evidence="1">Uncharacterized protein</fullName>
    </submittedName>
</protein>
<evidence type="ECO:0000313" key="1">
    <source>
        <dbReference type="EMBL" id="MVX58957.1"/>
    </source>
</evidence>
<dbReference type="OrthoDB" id="2223256at2"/>
<sequence length="84" mass="9461">MRKGNVDTFSDDLIADSLQITDYLKQAQASRSSIVRLGIEDVLESYMKRYQGASPDVQSQVFSFSQFSEERVSNYLKGGQDGEE</sequence>
<dbReference type="EMBL" id="WSRS01000034">
    <property type="protein sequence ID" value="MVX58957.1"/>
    <property type="molecule type" value="Genomic_DNA"/>
</dbReference>
<organism evidence="1 2">
    <name type="scientific">Streptococcus danieliae</name>
    <dbReference type="NCBI Taxonomy" id="747656"/>
    <lineage>
        <taxon>Bacteria</taxon>
        <taxon>Bacillati</taxon>
        <taxon>Bacillota</taxon>
        <taxon>Bacilli</taxon>
        <taxon>Lactobacillales</taxon>
        <taxon>Streptococcaceae</taxon>
        <taxon>Streptococcus</taxon>
    </lineage>
</organism>
<proteinExistence type="predicted"/>
<dbReference type="Proteomes" id="UP000461595">
    <property type="component" value="Unassembled WGS sequence"/>
</dbReference>
<dbReference type="RefSeq" id="WP_160332765.1">
    <property type="nucleotide sequence ID" value="NZ_WSRS01000034.1"/>
</dbReference>